<dbReference type="PANTHER" id="PTHR37291">
    <property type="entry name" value="5-METHYLCYTOSINE-SPECIFIC RESTRICTION ENZYME B"/>
    <property type="match status" value="1"/>
</dbReference>
<dbReference type="SUPFAM" id="SSF52540">
    <property type="entry name" value="P-loop containing nucleoside triphosphate hydrolases"/>
    <property type="match status" value="1"/>
</dbReference>
<gene>
    <name evidence="2" type="ORF">HF852_03570</name>
</gene>
<protein>
    <submittedName>
        <fullName evidence="2">AAA domain-containing protein</fullName>
    </submittedName>
</protein>
<evidence type="ECO:0000313" key="2">
    <source>
        <dbReference type="EMBL" id="NMF08694.1"/>
    </source>
</evidence>
<evidence type="ECO:0000259" key="1">
    <source>
        <dbReference type="Pfam" id="PF07728"/>
    </source>
</evidence>
<evidence type="ECO:0000313" key="3">
    <source>
        <dbReference type="Proteomes" id="UP000589552"/>
    </source>
</evidence>
<dbReference type="Gene3D" id="3.40.50.300">
    <property type="entry name" value="P-loop containing nucleotide triphosphate hydrolases"/>
    <property type="match status" value="1"/>
</dbReference>
<dbReference type="GO" id="GO:0005524">
    <property type="term" value="F:ATP binding"/>
    <property type="evidence" value="ECO:0007669"/>
    <property type="project" value="InterPro"/>
</dbReference>
<dbReference type="RefSeq" id="WP_168937370.1">
    <property type="nucleotide sequence ID" value="NZ_JABAGA010000001.1"/>
</dbReference>
<comment type="caution">
    <text evidence="2">The sequence shown here is derived from an EMBL/GenBank/DDBJ whole genome shotgun (WGS) entry which is preliminary data.</text>
</comment>
<feature type="domain" description="ATPase dynein-related AAA" evidence="1">
    <location>
        <begin position="311"/>
        <end position="472"/>
    </location>
</feature>
<dbReference type="AlphaFoldDB" id="A0A7X9SV90"/>
<proteinExistence type="predicted"/>
<dbReference type="InterPro" id="IPR052934">
    <property type="entry name" value="Methyl-DNA_Rec/Restrict_Enz"/>
</dbReference>
<accession>A0A7X9SV90</accession>
<dbReference type="Proteomes" id="UP000589552">
    <property type="component" value="Unassembled WGS sequence"/>
</dbReference>
<dbReference type="EMBL" id="JABAGA010000001">
    <property type="protein sequence ID" value="NMF08694.1"/>
    <property type="molecule type" value="Genomic_DNA"/>
</dbReference>
<dbReference type="PANTHER" id="PTHR37291:SF1">
    <property type="entry name" value="TYPE IV METHYL-DIRECTED RESTRICTION ENZYME ECOKMCRB SUBUNIT"/>
    <property type="match status" value="1"/>
</dbReference>
<name>A0A7X9SV90_9CORY</name>
<sequence length="619" mass="70109">MNVPQLYEPSIPRDPKLAIKSSFPDLKSGLGWLVLLNIVANEASHIEPHRVTRHSTDQIEFRPEIADEIERYFVQSGLDETQIAIVRERAQNSPLIKKQLEPMVAAFEIFMPLARIEFIDTSKSASAEREGGVRFEKTFHFTANLRELRDVIQEFGIDGAKLLFSWIANSQTREPEVERLEARIRKFVLRIAADTIYQIETEDGGIQHFNTLGLYQAVLASTDSTAYIHSTKEVKGPLRILKVAISSDLLPWLTLRNDRVGLANPSDRAEVANYMDLIEEVIDLNYVSRPEKAVRSSARTLPAQNAKRGENLIVYGVPGCGKSHYIATEVLKNSTNVTRTVFHPDYMYSNFVGQILPVVKEGDVSYEFTPGPFTTALKAAFANPMEHHYLVIEEINRGNAPAIFGDVFHLLDRSNDGSSEYSVSNSEVASFLDEYLPNQDESIFIPRNLSLLATMNTSDQNVFTLDTAFQRRWRMHMIKNDISMVSYAETALLDTSVTWRSFMQAINQEILAGDTTVTSSEDKRLGRFFLSERDLSGPPEAFAEKAIKYLWDDAFKFDRDRIFKNPGESLEQVVDDFVKARSDHRWEVVFTPTVTNRLVSIERTSMDGRPIDASTESEV</sequence>
<dbReference type="GO" id="GO:0016887">
    <property type="term" value="F:ATP hydrolysis activity"/>
    <property type="evidence" value="ECO:0007669"/>
    <property type="project" value="InterPro"/>
</dbReference>
<dbReference type="InterPro" id="IPR027417">
    <property type="entry name" value="P-loop_NTPase"/>
</dbReference>
<dbReference type="InterPro" id="IPR011704">
    <property type="entry name" value="ATPase_dyneun-rel_AAA"/>
</dbReference>
<dbReference type="Pfam" id="PF07728">
    <property type="entry name" value="AAA_5"/>
    <property type="match status" value="1"/>
</dbReference>
<organism evidence="2 3">
    <name type="scientific">Corynebacterium xerosis</name>
    <dbReference type="NCBI Taxonomy" id="1725"/>
    <lineage>
        <taxon>Bacteria</taxon>
        <taxon>Bacillati</taxon>
        <taxon>Actinomycetota</taxon>
        <taxon>Actinomycetes</taxon>
        <taxon>Mycobacteriales</taxon>
        <taxon>Corynebacteriaceae</taxon>
        <taxon>Corynebacterium</taxon>
    </lineage>
</organism>
<reference evidence="2 3" key="1">
    <citation type="submission" date="2020-04" db="EMBL/GenBank/DDBJ databases">
        <authorList>
            <person name="Hitch T.C.A."/>
            <person name="Wylensek D."/>
            <person name="Clavel T."/>
        </authorList>
    </citation>
    <scope>NUCLEOTIDE SEQUENCE [LARGE SCALE GENOMIC DNA]</scope>
    <source>
        <strain evidence="2 3">BL-383-APC-2I</strain>
    </source>
</reference>